<dbReference type="SUPFAM" id="SSF47336">
    <property type="entry name" value="ACP-like"/>
    <property type="match status" value="1"/>
</dbReference>
<dbReference type="PROSITE" id="PS50075">
    <property type="entry name" value="CARRIER"/>
    <property type="match status" value="1"/>
</dbReference>
<evidence type="ECO:0000259" key="1">
    <source>
        <dbReference type="PROSITE" id="PS50075"/>
    </source>
</evidence>
<sequence>MQTEIETKVVAELSKMTKNKVHATSLIQNLGIDSLDLIQAVTKLEKEYNIFFTDEELLSIKTVSDITTKIIDKKSR</sequence>
<dbReference type="Proteomes" id="UP001460679">
    <property type="component" value="Chromosome"/>
</dbReference>
<accession>A0ABZ2RRA8</accession>
<organism evidence="2 3">
    <name type="scientific">[Mycoplasma] gypis</name>
    <dbReference type="NCBI Taxonomy" id="92404"/>
    <lineage>
        <taxon>Bacteria</taxon>
        <taxon>Bacillati</taxon>
        <taxon>Mycoplasmatota</taxon>
        <taxon>Mycoplasmoidales</taxon>
        <taxon>Metamycoplasmataceae</taxon>
        <taxon>Metamycoplasma</taxon>
    </lineage>
</organism>
<dbReference type="RefSeq" id="WP_205498651.1">
    <property type="nucleotide sequence ID" value="NZ_CP148066.1"/>
</dbReference>
<dbReference type="InterPro" id="IPR009081">
    <property type="entry name" value="PP-bd_ACP"/>
</dbReference>
<feature type="domain" description="Carrier" evidence="1">
    <location>
        <begin position="1"/>
        <end position="74"/>
    </location>
</feature>
<gene>
    <name evidence="2" type="ORF">WG616_01345</name>
</gene>
<evidence type="ECO:0000313" key="2">
    <source>
        <dbReference type="EMBL" id="WXL28653.1"/>
    </source>
</evidence>
<name>A0ABZ2RRA8_9BACT</name>
<dbReference type="Gene3D" id="1.10.1200.10">
    <property type="entry name" value="ACP-like"/>
    <property type="match status" value="1"/>
</dbReference>
<dbReference type="EMBL" id="CP148066">
    <property type="protein sequence ID" value="WXL28653.1"/>
    <property type="molecule type" value="Genomic_DNA"/>
</dbReference>
<protein>
    <submittedName>
        <fullName evidence="2">Acyl carrier protein</fullName>
    </submittedName>
</protein>
<dbReference type="InterPro" id="IPR036736">
    <property type="entry name" value="ACP-like_sf"/>
</dbReference>
<evidence type="ECO:0000313" key="3">
    <source>
        <dbReference type="Proteomes" id="UP001460679"/>
    </source>
</evidence>
<reference evidence="2" key="1">
    <citation type="submission" date="2024-03" db="EMBL/GenBank/DDBJ databases">
        <title>Complete genome sequence of Mycoplasma gypis type strain B1/T1.</title>
        <authorList>
            <person name="Spergser J."/>
        </authorList>
    </citation>
    <scope>NUCLEOTIDE SEQUENCE [LARGE SCALE GENOMIC DNA]</scope>
    <source>
        <strain evidence="2">B1/T1</strain>
    </source>
</reference>
<proteinExistence type="predicted"/>
<keyword evidence="3" id="KW-1185">Reference proteome</keyword>
<dbReference type="Pfam" id="PF00550">
    <property type="entry name" value="PP-binding"/>
    <property type="match status" value="1"/>
</dbReference>